<dbReference type="NCBIfam" id="NF001810">
    <property type="entry name" value="PRK00529.1"/>
    <property type="match status" value="1"/>
</dbReference>
<protein>
    <recommendedName>
        <fullName evidence="2">Elongation factor P C-terminal domain-containing protein</fullName>
    </recommendedName>
</protein>
<dbReference type="EMBL" id="PCRS01000030">
    <property type="protein sequence ID" value="PIP24886.1"/>
    <property type="molecule type" value="Genomic_DNA"/>
</dbReference>
<dbReference type="InterPro" id="IPR013185">
    <property type="entry name" value="Transl_elong_KOW-like"/>
</dbReference>
<dbReference type="Pfam" id="PF09285">
    <property type="entry name" value="Elong-fact-P_C"/>
    <property type="match status" value="1"/>
</dbReference>
<dbReference type="InterPro" id="IPR012340">
    <property type="entry name" value="NA-bd_OB-fold"/>
</dbReference>
<dbReference type="InterPro" id="IPR008991">
    <property type="entry name" value="Translation_prot_SH3-like_sf"/>
</dbReference>
<dbReference type="PIRSF" id="PIRSF005901">
    <property type="entry name" value="EF-P"/>
    <property type="match status" value="1"/>
</dbReference>
<dbReference type="Proteomes" id="UP000228681">
    <property type="component" value="Unassembled WGS sequence"/>
</dbReference>
<comment type="similarity">
    <text evidence="1">Belongs to the elongation factor P family.</text>
</comment>
<organism evidence="3 4">
    <name type="scientific">Candidatus Nealsonbacteria bacterium CG23_combo_of_CG06-09_8_20_14_all_36_12</name>
    <dbReference type="NCBI Taxonomy" id="1974718"/>
    <lineage>
        <taxon>Bacteria</taxon>
        <taxon>Candidatus Nealsoniibacteriota</taxon>
    </lineage>
</organism>
<evidence type="ECO:0000259" key="2">
    <source>
        <dbReference type="SMART" id="SM00841"/>
    </source>
</evidence>
<evidence type="ECO:0000313" key="4">
    <source>
        <dbReference type="Proteomes" id="UP000228681"/>
    </source>
</evidence>
<dbReference type="PANTHER" id="PTHR30053">
    <property type="entry name" value="ELONGATION FACTOR P"/>
    <property type="match status" value="1"/>
</dbReference>
<dbReference type="GO" id="GO:0043043">
    <property type="term" value="P:peptide biosynthetic process"/>
    <property type="evidence" value="ECO:0007669"/>
    <property type="project" value="InterPro"/>
</dbReference>
<dbReference type="PANTHER" id="PTHR30053:SF12">
    <property type="entry name" value="ELONGATION FACTOR P (EF-P) FAMILY PROTEIN"/>
    <property type="match status" value="1"/>
</dbReference>
<evidence type="ECO:0000313" key="3">
    <source>
        <dbReference type="EMBL" id="PIP24886.1"/>
    </source>
</evidence>
<dbReference type="InterPro" id="IPR020599">
    <property type="entry name" value="Transl_elong_fac_P/YeiP"/>
</dbReference>
<gene>
    <name evidence="3" type="ORF">COX34_01740</name>
</gene>
<dbReference type="Pfam" id="PF08207">
    <property type="entry name" value="EFP_N"/>
    <property type="match status" value="1"/>
</dbReference>
<proteinExistence type="inferred from homology"/>
<reference evidence="3 4" key="1">
    <citation type="submission" date="2017-09" db="EMBL/GenBank/DDBJ databases">
        <title>Depth-based differentiation of microbial function through sediment-hosted aquifers and enrichment of novel symbionts in the deep terrestrial subsurface.</title>
        <authorList>
            <person name="Probst A.J."/>
            <person name="Ladd B."/>
            <person name="Jarett J.K."/>
            <person name="Geller-Mcgrath D.E."/>
            <person name="Sieber C.M."/>
            <person name="Emerson J.B."/>
            <person name="Anantharaman K."/>
            <person name="Thomas B.C."/>
            <person name="Malmstrom R."/>
            <person name="Stieglmeier M."/>
            <person name="Klingl A."/>
            <person name="Woyke T."/>
            <person name="Ryan C.M."/>
            <person name="Banfield J.F."/>
        </authorList>
    </citation>
    <scope>NUCLEOTIDE SEQUENCE [LARGE SCALE GENOMIC DNA]</scope>
    <source>
        <strain evidence="3">CG23_combo_of_CG06-09_8_20_14_all_36_12</strain>
    </source>
</reference>
<name>A0A2G9Z064_9BACT</name>
<dbReference type="SUPFAM" id="SSF50249">
    <property type="entry name" value="Nucleic acid-binding proteins"/>
    <property type="match status" value="1"/>
</dbReference>
<dbReference type="SMART" id="SM00841">
    <property type="entry name" value="Elong-fact-P_C"/>
    <property type="match status" value="1"/>
</dbReference>
<accession>A0A2G9Z064</accession>
<comment type="caution">
    <text evidence="3">The sequence shown here is derived from an EMBL/GenBank/DDBJ whole genome shotgun (WGS) entry which is preliminary data.</text>
</comment>
<feature type="domain" description="Elongation factor P C-terminal" evidence="2">
    <location>
        <begin position="130"/>
        <end position="185"/>
    </location>
</feature>
<dbReference type="Gene3D" id="2.40.50.140">
    <property type="entry name" value="Nucleic acid-binding proteins"/>
    <property type="match status" value="2"/>
</dbReference>
<dbReference type="GO" id="GO:0005829">
    <property type="term" value="C:cytosol"/>
    <property type="evidence" value="ECO:0007669"/>
    <property type="project" value="UniProtKB-ARBA"/>
</dbReference>
<dbReference type="CDD" id="cd05794">
    <property type="entry name" value="S1_EF-P_repeat_2"/>
    <property type="match status" value="1"/>
</dbReference>
<dbReference type="AlphaFoldDB" id="A0A2G9Z064"/>
<dbReference type="Gene3D" id="2.30.30.30">
    <property type="match status" value="1"/>
</dbReference>
<dbReference type="FunFam" id="2.40.50.140:FF:000004">
    <property type="entry name" value="Elongation factor P"/>
    <property type="match status" value="1"/>
</dbReference>
<dbReference type="InterPro" id="IPR014722">
    <property type="entry name" value="Rib_uL2_dom2"/>
</dbReference>
<dbReference type="GO" id="GO:0003746">
    <property type="term" value="F:translation elongation factor activity"/>
    <property type="evidence" value="ECO:0007669"/>
    <property type="project" value="TreeGrafter"/>
</dbReference>
<sequence>MLSFSELKKGIDIIYNNEPYEIIEASLMFKGRGHSTLQVKLKNLIIGNIIPQTFHPSDSFKEANISKIKAKFLYNHRGEYVFCEEKNPGARFELTEEQIGPQSKFLKQNEIVEGLVFEGKIVNISLPIKMIFKVVESPPGVKGDRAQAGTKVVTLETGAKINAPLFIETDDIIEINTETGEYVRRVE</sequence>
<evidence type="ECO:0000256" key="1">
    <source>
        <dbReference type="ARBA" id="ARBA00009479"/>
    </source>
</evidence>
<dbReference type="InterPro" id="IPR015365">
    <property type="entry name" value="Elong-fact-P_C"/>
</dbReference>
<dbReference type="SUPFAM" id="SSF50104">
    <property type="entry name" value="Translation proteins SH3-like domain"/>
    <property type="match status" value="1"/>
</dbReference>